<reference evidence="5" key="3">
    <citation type="submission" date="2025-09" db="UniProtKB">
        <authorList>
            <consortium name="Ensembl"/>
        </authorList>
    </citation>
    <scope>IDENTIFICATION</scope>
</reference>
<reference evidence="5" key="2">
    <citation type="submission" date="2025-08" db="UniProtKB">
        <authorList>
            <consortium name="Ensembl"/>
        </authorList>
    </citation>
    <scope>IDENTIFICATION</scope>
</reference>
<evidence type="ECO:0000256" key="2">
    <source>
        <dbReference type="ARBA" id="ARBA00023136"/>
    </source>
</evidence>
<dbReference type="Pfam" id="PF07686">
    <property type="entry name" value="V-set"/>
    <property type="match status" value="1"/>
</dbReference>
<dbReference type="PANTHER" id="PTHR24100">
    <property type="entry name" value="BUTYROPHILIN"/>
    <property type="match status" value="1"/>
</dbReference>
<dbReference type="InterPro" id="IPR013106">
    <property type="entry name" value="Ig_V-set"/>
</dbReference>
<proteinExistence type="predicted"/>
<dbReference type="InterPro" id="IPR036179">
    <property type="entry name" value="Ig-like_dom_sf"/>
</dbReference>
<dbReference type="InterPro" id="IPR003599">
    <property type="entry name" value="Ig_sub"/>
</dbReference>
<dbReference type="AlphaFoldDB" id="A0A3P9B959"/>
<keyword evidence="2" id="KW-0472">Membrane</keyword>
<feature type="domain" description="Ig-like" evidence="4">
    <location>
        <begin position="18"/>
        <end position="119"/>
    </location>
</feature>
<dbReference type="GO" id="GO:0009897">
    <property type="term" value="C:external side of plasma membrane"/>
    <property type="evidence" value="ECO:0007669"/>
    <property type="project" value="TreeGrafter"/>
</dbReference>
<dbReference type="PROSITE" id="PS50835">
    <property type="entry name" value="IG_LIKE"/>
    <property type="match status" value="1"/>
</dbReference>
<protein>
    <recommendedName>
        <fullName evidence="4">Ig-like domain-containing protein</fullName>
    </recommendedName>
</protein>
<dbReference type="Ensembl" id="ENSMZET00005006685.1">
    <property type="protein sequence ID" value="ENSMZEP00005006392.1"/>
    <property type="gene ID" value="ENSMZEG00005004944.1"/>
</dbReference>
<dbReference type="Gene3D" id="2.60.40.10">
    <property type="entry name" value="Immunoglobulins"/>
    <property type="match status" value="1"/>
</dbReference>
<dbReference type="GO" id="GO:0001817">
    <property type="term" value="P:regulation of cytokine production"/>
    <property type="evidence" value="ECO:0007669"/>
    <property type="project" value="TreeGrafter"/>
</dbReference>
<dbReference type="GO" id="GO:0005102">
    <property type="term" value="F:signaling receptor binding"/>
    <property type="evidence" value="ECO:0007669"/>
    <property type="project" value="TreeGrafter"/>
</dbReference>
<dbReference type="InterPro" id="IPR013783">
    <property type="entry name" value="Ig-like_fold"/>
</dbReference>
<evidence type="ECO:0000256" key="1">
    <source>
        <dbReference type="ARBA" id="ARBA00004370"/>
    </source>
</evidence>
<keyword evidence="3" id="KW-0393">Immunoglobulin domain</keyword>
<evidence type="ECO:0000313" key="5">
    <source>
        <dbReference type="Ensembl" id="ENSMZEP00005006392.1"/>
    </source>
</evidence>
<sequence>CRKQLARQSIILLDILSPDSSLAEITRELSVLVGNEVTLSCMFDTPHKLVEWSALSIEWNMVDKHAKKSMVYTLEDGRAHVYKEGSVVNETCLRQSDASLQLHNVTVGDEGLYTCRVINPLIYTESTALKVLGTPESYMGQESHSVYLA</sequence>
<dbReference type="PANTHER" id="PTHR24100:SF151">
    <property type="entry name" value="ICOS LIGAND"/>
    <property type="match status" value="1"/>
</dbReference>
<evidence type="ECO:0000259" key="4">
    <source>
        <dbReference type="PROSITE" id="PS50835"/>
    </source>
</evidence>
<evidence type="ECO:0000256" key="3">
    <source>
        <dbReference type="ARBA" id="ARBA00023319"/>
    </source>
</evidence>
<dbReference type="SMART" id="SM00409">
    <property type="entry name" value="IG"/>
    <property type="match status" value="1"/>
</dbReference>
<name>A0A3P9B959_9CICH</name>
<dbReference type="GeneTree" id="ENSGT00940000177909"/>
<comment type="subcellular location">
    <subcellularLocation>
        <location evidence="1">Membrane</location>
    </subcellularLocation>
</comment>
<keyword evidence="6" id="KW-1185">Reference proteome</keyword>
<dbReference type="SUPFAM" id="SSF48726">
    <property type="entry name" value="Immunoglobulin"/>
    <property type="match status" value="1"/>
</dbReference>
<evidence type="ECO:0000313" key="6">
    <source>
        <dbReference type="Proteomes" id="UP000265160"/>
    </source>
</evidence>
<dbReference type="GO" id="GO:0050852">
    <property type="term" value="P:T cell receptor signaling pathway"/>
    <property type="evidence" value="ECO:0007669"/>
    <property type="project" value="TreeGrafter"/>
</dbReference>
<organism evidence="5 6">
    <name type="scientific">Maylandia zebra</name>
    <name type="common">zebra mbuna</name>
    <dbReference type="NCBI Taxonomy" id="106582"/>
    <lineage>
        <taxon>Eukaryota</taxon>
        <taxon>Metazoa</taxon>
        <taxon>Chordata</taxon>
        <taxon>Craniata</taxon>
        <taxon>Vertebrata</taxon>
        <taxon>Euteleostomi</taxon>
        <taxon>Actinopterygii</taxon>
        <taxon>Neopterygii</taxon>
        <taxon>Teleostei</taxon>
        <taxon>Neoteleostei</taxon>
        <taxon>Acanthomorphata</taxon>
        <taxon>Ovalentaria</taxon>
        <taxon>Cichlomorphae</taxon>
        <taxon>Cichliformes</taxon>
        <taxon>Cichlidae</taxon>
        <taxon>African cichlids</taxon>
        <taxon>Pseudocrenilabrinae</taxon>
        <taxon>Haplochromini</taxon>
        <taxon>Maylandia</taxon>
        <taxon>Maylandia zebra complex</taxon>
    </lineage>
</organism>
<dbReference type="InterPro" id="IPR050504">
    <property type="entry name" value="IgSF_BTN/MOG"/>
</dbReference>
<dbReference type="Proteomes" id="UP000265160">
    <property type="component" value="LG5"/>
</dbReference>
<reference evidence="5 6" key="1">
    <citation type="journal article" date="2014" name="Nature">
        <title>The genomic substrate for adaptive radiation in African cichlid fish.</title>
        <authorList>
            <person name="Brawand D."/>
            <person name="Wagner C.E."/>
            <person name="Li Y.I."/>
            <person name="Malinsky M."/>
            <person name="Keller I."/>
            <person name="Fan S."/>
            <person name="Simakov O."/>
            <person name="Ng A.Y."/>
            <person name="Lim Z.W."/>
            <person name="Bezault E."/>
            <person name="Turner-Maier J."/>
            <person name="Johnson J."/>
            <person name="Alcazar R."/>
            <person name="Noh H.J."/>
            <person name="Russell P."/>
            <person name="Aken B."/>
            <person name="Alfoldi J."/>
            <person name="Amemiya C."/>
            <person name="Azzouzi N."/>
            <person name="Baroiller J.F."/>
            <person name="Barloy-Hubler F."/>
            <person name="Berlin A."/>
            <person name="Bloomquist R."/>
            <person name="Carleton K.L."/>
            <person name="Conte M.A."/>
            <person name="D'Cotta H."/>
            <person name="Eshel O."/>
            <person name="Gaffney L."/>
            <person name="Galibert F."/>
            <person name="Gante H.F."/>
            <person name="Gnerre S."/>
            <person name="Greuter L."/>
            <person name="Guyon R."/>
            <person name="Haddad N.S."/>
            <person name="Haerty W."/>
            <person name="Harris R.M."/>
            <person name="Hofmann H.A."/>
            <person name="Hourlier T."/>
            <person name="Hulata G."/>
            <person name="Jaffe D.B."/>
            <person name="Lara M."/>
            <person name="Lee A.P."/>
            <person name="MacCallum I."/>
            <person name="Mwaiko S."/>
            <person name="Nikaido M."/>
            <person name="Nishihara H."/>
            <person name="Ozouf-Costaz C."/>
            <person name="Penman D.J."/>
            <person name="Przybylski D."/>
            <person name="Rakotomanga M."/>
            <person name="Renn S.C.P."/>
            <person name="Ribeiro F.J."/>
            <person name="Ron M."/>
            <person name="Salzburger W."/>
            <person name="Sanchez-Pulido L."/>
            <person name="Santos M.E."/>
            <person name="Searle S."/>
            <person name="Sharpe T."/>
            <person name="Swofford R."/>
            <person name="Tan F.J."/>
            <person name="Williams L."/>
            <person name="Young S."/>
            <person name="Yin S."/>
            <person name="Okada N."/>
            <person name="Kocher T.D."/>
            <person name="Miska E.A."/>
            <person name="Lander E.S."/>
            <person name="Venkatesh B."/>
            <person name="Fernald R.D."/>
            <person name="Meyer A."/>
            <person name="Ponting C.P."/>
            <person name="Streelman J.T."/>
            <person name="Lindblad-Toh K."/>
            <person name="Seehausen O."/>
            <person name="Di Palma F."/>
        </authorList>
    </citation>
    <scope>NUCLEOTIDE SEQUENCE</scope>
</reference>
<dbReference type="InterPro" id="IPR007110">
    <property type="entry name" value="Ig-like_dom"/>
</dbReference>
<accession>A0A3P9B959</accession>